<dbReference type="InterPro" id="IPR006660">
    <property type="entry name" value="Arsenate_reductase-like"/>
</dbReference>
<dbReference type="EMBL" id="UINC01174939">
    <property type="protein sequence ID" value="SVD81313.1"/>
    <property type="molecule type" value="Genomic_DNA"/>
</dbReference>
<dbReference type="PROSITE" id="PS51353">
    <property type="entry name" value="ARSC"/>
    <property type="match status" value="1"/>
</dbReference>
<evidence type="ECO:0000313" key="1">
    <source>
        <dbReference type="EMBL" id="SVD81313.1"/>
    </source>
</evidence>
<dbReference type="AlphaFoldDB" id="A0A382YDG1"/>
<dbReference type="Gene3D" id="3.40.30.10">
    <property type="entry name" value="Glutaredoxin"/>
    <property type="match status" value="1"/>
</dbReference>
<proteinExistence type="predicted"/>
<accession>A0A382YDG1</accession>
<reference evidence="1" key="1">
    <citation type="submission" date="2018-05" db="EMBL/GenBank/DDBJ databases">
        <authorList>
            <person name="Lanie J.A."/>
            <person name="Ng W.-L."/>
            <person name="Kazmierczak K.M."/>
            <person name="Andrzejewski T.M."/>
            <person name="Davidsen T.M."/>
            <person name="Wayne K.J."/>
            <person name="Tettelin H."/>
            <person name="Glass J.I."/>
            <person name="Rusch D."/>
            <person name="Podicherti R."/>
            <person name="Tsui H.-C.T."/>
            <person name="Winkler M.E."/>
        </authorList>
    </citation>
    <scope>NUCLEOTIDE SEQUENCE</scope>
</reference>
<dbReference type="SUPFAM" id="SSF52833">
    <property type="entry name" value="Thioredoxin-like"/>
    <property type="match status" value="1"/>
</dbReference>
<organism evidence="1">
    <name type="scientific">marine metagenome</name>
    <dbReference type="NCBI Taxonomy" id="408172"/>
    <lineage>
        <taxon>unclassified sequences</taxon>
        <taxon>metagenomes</taxon>
        <taxon>ecological metagenomes</taxon>
    </lineage>
</organism>
<protein>
    <recommendedName>
        <fullName evidence="2">Arsenate reductase (Glutaredoxin)</fullName>
    </recommendedName>
</protein>
<sequence>MPVTILHNPRCSKSRQSLELLKNNGVDAQVILYLEDPPTSS</sequence>
<evidence type="ECO:0008006" key="2">
    <source>
        <dbReference type="Google" id="ProtNLM"/>
    </source>
</evidence>
<feature type="non-terminal residue" evidence="1">
    <location>
        <position position="41"/>
    </location>
</feature>
<dbReference type="InterPro" id="IPR036249">
    <property type="entry name" value="Thioredoxin-like_sf"/>
</dbReference>
<gene>
    <name evidence="1" type="ORF">METZ01_LOCUS434167</name>
</gene>
<name>A0A382YDG1_9ZZZZ</name>